<organism evidence="3">
    <name type="scientific">Sinorhizobium medicae</name>
    <dbReference type="NCBI Taxonomy" id="110321"/>
    <lineage>
        <taxon>Bacteria</taxon>
        <taxon>Pseudomonadati</taxon>
        <taxon>Pseudomonadota</taxon>
        <taxon>Alphaproteobacteria</taxon>
        <taxon>Hyphomicrobiales</taxon>
        <taxon>Rhizobiaceae</taxon>
        <taxon>Sinorhizobium/Ensifer group</taxon>
        <taxon>Sinorhizobium</taxon>
    </lineage>
</organism>
<dbReference type="EMBL" id="CABFNB010000033">
    <property type="protein sequence ID" value="VTZ59867.1"/>
    <property type="molecule type" value="Genomic_DNA"/>
</dbReference>
<accession>A0A508WSU5</accession>
<evidence type="ECO:0000313" key="3">
    <source>
        <dbReference type="EMBL" id="VTZ59867.1"/>
    </source>
</evidence>
<gene>
    <name evidence="3" type="ORF">EMEDMD4_1280054</name>
</gene>
<dbReference type="AlphaFoldDB" id="A0A508WSU5"/>
<reference evidence="3" key="1">
    <citation type="submission" date="2019-06" db="EMBL/GenBank/DDBJ databases">
        <authorList>
            <person name="Le Quere A."/>
            <person name="Colella S."/>
        </authorList>
    </citation>
    <scope>NUCLEOTIDE SEQUENCE</scope>
    <source>
        <strain evidence="3">EmedicaeMD41</strain>
    </source>
</reference>
<dbReference type="InterPro" id="IPR009492">
    <property type="entry name" value="TniQ"/>
</dbReference>
<sequence>MKPLRNGSRNLTPKQRSHEMGLSARQLPVSLAPYPDELLSSWIIRHAAFYAVPPLAMLQHCLPEIQSLRTADLDITESQVARIARMFSADPATVLRMTFSNITQSSRRLIASEPRQLCCSCSPITNELHPVLRSRFLGWRITCPLCGNLLQNADGGPQRSPFSRYHNSALIGEQLLDDEAERGMQNWMPPSEIARLLLMRRVPRPLPDRYEPSNYRVLGVIIPDLDDVLRVQNSKLPSRASTFLPLHLRPALLAGVAIVQCSGPEMLHMLRSHMMGENKARFGSAIDEIVDCARQSRTSSQLHLI</sequence>
<dbReference type="Pfam" id="PF06527">
    <property type="entry name" value="TniQ"/>
    <property type="match status" value="1"/>
</dbReference>
<feature type="domain" description="TniQ" evidence="2">
    <location>
        <begin position="28"/>
        <end position="119"/>
    </location>
</feature>
<dbReference type="Proteomes" id="UP000507954">
    <property type="component" value="Unassembled WGS sequence"/>
</dbReference>
<protein>
    <recommendedName>
        <fullName evidence="2">TniQ domain-containing protein</fullName>
    </recommendedName>
</protein>
<evidence type="ECO:0000259" key="2">
    <source>
        <dbReference type="Pfam" id="PF06527"/>
    </source>
</evidence>
<proteinExistence type="predicted"/>
<dbReference type="RefSeq" id="WP_234913732.1">
    <property type="nucleotide sequence ID" value="NZ_CABFNB010000033.1"/>
</dbReference>
<feature type="region of interest" description="Disordered" evidence="1">
    <location>
        <begin position="1"/>
        <end position="22"/>
    </location>
</feature>
<evidence type="ECO:0000256" key="1">
    <source>
        <dbReference type="SAM" id="MobiDB-lite"/>
    </source>
</evidence>
<name>A0A508WSU5_9HYPH</name>